<dbReference type="InterPro" id="IPR014284">
    <property type="entry name" value="RNA_pol_sigma-70_dom"/>
</dbReference>
<dbReference type="InterPro" id="IPR036388">
    <property type="entry name" value="WH-like_DNA-bd_sf"/>
</dbReference>
<accession>A0A6L8W4R0</accession>
<keyword evidence="4" id="KW-0238">DNA-binding</keyword>
<dbReference type="InterPro" id="IPR013249">
    <property type="entry name" value="RNA_pol_sigma70_r4_t2"/>
</dbReference>
<dbReference type="SUPFAM" id="SSF88946">
    <property type="entry name" value="Sigma2 domain of RNA polymerase sigma factors"/>
    <property type="match status" value="1"/>
</dbReference>
<dbReference type="GO" id="GO:0016987">
    <property type="term" value="F:sigma factor activity"/>
    <property type="evidence" value="ECO:0007669"/>
    <property type="project" value="UniProtKB-KW"/>
</dbReference>
<feature type="domain" description="RNA polymerase sigma factor 70 region 4 type 2" evidence="7">
    <location>
        <begin position="124"/>
        <end position="174"/>
    </location>
</feature>
<dbReference type="PANTHER" id="PTHR43133">
    <property type="entry name" value="RNA POLYMERASE ECF-TYPE SIGMA FACTO"/>
    <property type="match status" value="1"/>
</dbReference>
<evidence type="ECO:0000313" key="9">
    <source>
        <dbReference type="Proteomes" id="UP000476030"/>
    </source>
</evidence>
<keyword evidence="9" id="KW-1185">Reference proteome</keyword>
<comment type="similarity">
    <text evidence="1">Belongs to the sigma-70 factor family. ECF subfamily.</text>
</comment>
<evidence type="ECO:0000256" key="4">
    <source>
        <dbReference type="ARBA" id="ARBA00023125"/>
    </source>
</evidence>
<dbReference type="NCBIfam" id="NF004113">
    <property type="entry name" value="PRK05602.1"/>
    <property type="match status" value="1"/>
</dbReference>
<organism evidence="8 9">
    <name type="scientific">Sneathiella litorea</name>
    <dbReference type="NCBI Taxonomy" id="2606216"/>
    <lineage>
        <taxon>Bacteria</taxon>
        <taxon>Pseudomonadati</taxon>
        <taxon>Pseudomonadota</taxon>
        <taxon>Alphaproteobacteria</taxon>
        <taxon>Sneathiellales</taxon>
        <taxon>Sneathiellaceae</taxon>
        <taxon>Sneathiella</taxon>
    </lineage>
</organism>
<sequence>MHKPGEIEKDAKLMQEVADGNASASRVVADLYLDRSYRLAFRILGDKSLAEDIAQEAFIKLWKQAPKWQAKAQIKTWLHRVTHNLCVDYLRSQRRYSDEEVPDLADPSPDVLEIKAQRQLGDKVNEALQNLPSRQRIAISLVHFEECGNIEAAAVMDISVDALESLLARGRRKLKKLLIPARRLMDGEEL</sequence>
<evidence type="ECO:0000256" key="1">
    <source>
        <dbReference type="ARBA" id="ARBA00010641"/>
    </source>
</evidence>
<keyword evidence="3" id="KW-0731">Sigma factor</keyword>
<dbReference type="NCBIfam" id="TIGR02937">
    <property type="entry name" value="sigma70-ECF"/>
    <property type="match status" value="1"/>
</dbReference>
<dbReference type="Pfam" id="PF04542">
    <property type="entry name" value="Sigma70_r2"/>
    <property type="match status" value="1"/>
</dbReference>
<dbReference type="InterPro" id="IPR007627">
    <property type="entry name" value="RNA_pol_sigma70_r2"/>
</dbReference>
<evidence type="ECO:0000259" key="7">
    <source>
        <dbReference type="Pfam" id="PF08281"/>
    </source>
</evidence>
<dbReference type="SUPFAM" id="SSF88659">
    <property type="entry name" value="Sigma3 and sigma4 domains of RNA polymerase sigma factors"/>
    <property type="match status" value="1"/>
</dbReference>
<evidence type="ECO:0000313" key="8">
    <source>
        <dbReference type="EMBL" id="MZR30018.1"/>
    </source>
</evidence>
<reference evidence="8 9" key="1">
    <citation type="submission" date="2019-12" db="EMBL/GenBank/DDBJ databases">
        <title>Snethiella sp. nov. sp. isolated from sea sand.</title>
        <authorList>
            <person name="Kim J."/>
            <person name="Jeong S.E."/>
            <person name="Jung H.S."/>
            <person name="Jeon C.O."/>
        </authorList>
    </citation>
    <scope>NUCLEOTIDE SEQUENCE [LARGE SCALE GENOMIC DNA]</scope>
    <source>
        <strain evidence="8 9">DP05</strain>
    </source>
</reference>
<dbReference type="GO" id="GO:0006352">
    <property type="term" value="P:DNA-templated transcription initiation"/>
    <property type="evidence" value="ECO:0007669"/>
    <property type="project" value="InterPro"/>
</dbReference>
<dbReference type="GO" id="GO:0003677">
    <property type="term" value="F:DNA binding"/>
    <property type="evidence" value="ECO:0007669"/>
    <property type="project" value="UniProtKB-KW"/>
</dbReference>
<dbReference type="Gene3D" id="1.10.10.10">
    <property type="entry name" value="Winged helix-like DNA-binding domain superfamily/Winged helix DNA-binding domain"/>
    <property type="match status" value="1"/>
</dbReference>
<keyword evidence="5" id="KW-0804">Transcription</keyword>
<dbReference type="RefSeq" id="WP_161314811.1">
    <property type="nucleotide sequence ID" value="NZ_WTUW01000001.1"/>
</dbReference>
<keyword evidence="2" id="KW-0805">Transcription regulation</keyword>
<proteinExistence type="inferred from homology"/>
<dbReference type="InterPro" id="IPR013325">
    <property type="entry name" value="RNA_pol_sigma_r2"/>
</dbReference>
<dbReference type="AlphaFoldDB" id="A0A6L8W4R0"/>
<dbReference type="InterPro" id="IPR039425">
    <property type="entry name" value="RNA_pol_sigma-70-like"/>
</dbReference>
<dbReference type="EMBL" id="WTUW01000001">
    <property type="protein sequence ID" value="MZR30018.1"/>
    <property type="molecule type" value="Genomic_DNA"/>
</dbReference>
<evidence type="ECO:0000259" key="6">
    <source>
        <dbReference type="Pfam" id="PF04542"/>
    </source>
</evidence>
<evidence type="ECO:0000256" key="3">
    <source>
        <dbReference type="ARBA" id="ARBA00023082"/>
    </source>
</evidence>
<dbReference type="Proteomes" id="UP000476030">
    <property type="component" value="Unassembled WGS sequence"/>
</dbReference>
<dbReference type="InterPro" id="IPR013324">
    <property type="entry name" value="RNA_pol_sigma_r3/r4-like"/>
</dbReference>
<evidence type="ECO:0000256" key="2">
    <source>
        <dbReference type="ARBA" id="ARBA00023015"/>
    </source>
</evidence>
<feature type="domain" description="RNA polymerase sigma-70 region 2" evidence="6">
    <location>
        <begin position="31"/>
        <end position="95"/>
    </location>
</feature>
<comment type="caution">
    <text evidence="8">The sequence shown here is derived from an EMBL/GenBank/DDBJ whole genome shotgun (WGS) entry which is preliminary data.</text>
</comment>
<gene>
    <name evidence="8" type="ORF">GQE98_05140</name>
</gene>
<protein>
    <submittedName>
        <fullName evidence="8">RNA polymerase sigma factor</fullName>
    </submittedName>
</protein>
<evidence type="ECO:0000256" key="5">
    <source>
        <dbReference type="ARBA" id="ARBA00023163"/>
    </source>
</evidence>
<dbReference type="Gene3D" id="1.10.1740.10">
    <property type="match status" value="1"/>
</dbReference>
<name>A0A6L8W4R0_9PROT</name>
<dbReference type="Pfam" id="PF08281">
    <property type="entry name" value="Sigma70_r4_2"/>
    <property type="match status" value="1"/>
</dbReference>
<dbReference type="PANTHER" id="PTHR43133:SF8">
    <property type="entry name" value="RNA POLYMERASE SIGMA FACTOR HI_1459-RELATED"/>
    <property type="match status" value="1"/>
</dbReference>